<dbReference type="AlphaFoldDB" id="A0AAE3JBB5"/>
<feature type="transmembrane region" description="Helical" evidence="1">
    <location>
        <begin position="98"/>
        <end position="115"/>
    </location>
</feature>
<organism evidence="2 3">
    <name type="scientific">Hominilimicola fabiformis</name>
    <dbReference type="NCBI Taxonomy" id="2885356"/>
    <lineage>
        <taxon>Bacteria</taxon>
        <taxon>Bacillati</taxon>
        <taxon>Bacillota</taxon>
        <taxon>Clostridia</taxon>
        <taxon>Eubacteriales</taxon>
        <taxon>Oscillospiraceae</taxon>
        <taxon>Hominilimicola</taxon>
    </lineage>
</organism>
<feature type="transmembrane region" description="Helical" evidence="1">
    <location>
        <begin position="127"/>
        <end position="150"/>
    </location>
</feature>
<protein>
    <submittedName>
        <fullName evidence="2">DUF1294 domain-containing protein</fullName>
    </submittedName>
</protein>
<sequence length="151" mass="17289">MDIHEALQTAGQYIYIGFRALLEGLQKLFGMLADWFQSLPWPNAIKLFSNDTANKYLFFGIAIYLLLMNIWAFALFGADKSNAKRKQRRIKESKLMKVCFFGGATGGIIGMNVFRHKTLKKKFSVGIPILFVLQLILNSFILGFLGFWTFF</sequence>
<reference evidence="2 3" key="1">
    <citation type="submission" date="2021-10" db="EMBL/GenBank/DDBJ databases">
        <title>Anaerobic single-cell dispensing facilitates the cultivation of human gut bacteria.</title>
        <authorList>
            <person name="Afrizal A."/>
        </authorList>
    </citation>
    <scope>NUCLEOTIDE SEQUENCE [LARGE SCALE GENOMIC DNA]</scope>
    <source>
        <strain evidence="2 3">CLA-AA-H232</strain>
    </source>
</reference>
<keyword evidence="1" id="KW-0812">Transmembrane</keyword>
<feature type="transmembrane region" description="Helical" evidence="1">
    <location>
        <begin position="56"/>
        <end position="77"/>
    </location>
</feature>
<dbReference type="RefSeq" id="WP_022230913.1">
    <property type="nucleotide sequence ID" value="NZ_JAJEQM010000020.1"/>
</dbReference>
<proteinExistence type="predicted"/>
<evidence type="ECO:0000313" key="2">
    <source>
        <dbReference type="EMBL" id="MCC2211570.1"/>
    </source>
</evidence>
<keyword evidence="1" id="KW-0472">Membrane</keyword>
<evidence type="ECO:0000313" key="3">
    <source>
        <dbReference type="Proteomes" id="UP001198242"/>
    </source>
</evidence>
<gene>
    <name evidence="2" type="ORF">LKE05_12350</name>
</gene>
<dbReference type="InterPro" id="IPR010718">
    <property type="entry name" value="DUF1294"/>
</dbReference>
<dbReference type="EMBL" id="JAJEQM010000020">
    <property type="protein sequence ID" value="MCC2211570.1"/>
    <property type="molecule type" value="Genomic_DNA"/>
</dbReference>
<dbReference type="Proteomes" id="UP001198242">
    <property type="component" value="Unassembled WGS sequence"/>
</dbReference>
<keyword evidence="3" id="KW-1185">Reference proteome</keyword>
<name>A0AAE3JBB5_9FIRM</name>
<accession>A0AAE3JBB5</accession>
<dbReference type="Pfam" id="PF06961">
    <property type="entry name" value="DUF1294"/>
    <property type="match status" value="1"/>
</dbReference>
<evidence type="ECO:0000256" key="1">
    <source>
        <dbReference type="SAM" id="Phobius"/>
    </source>
</evidence>
<comment type="caution">
    <text evidence="2">The sequence shown here is derived from an EMBL/GenBank/DDBJ whole genome shotgun (WGS) entry which is preliminary data.</text>
</comment>
<keyword evidence="1" id="KW-1133">Transmembrane helix</keyword>